<reference evidence="6 7" key="1">
    <citation type="submission" date="2022-07" db="EMBL/GenBank/DDBJ databases">
        <title>Genome Analysis of Selected Gammaproteobacteria from Nigerian Food snails.</title>
        <authorList>
            <person name="Okafor A.C."/>
        </authorList>
    </citation>
    <scope>NUCLEOTIDE SEQUENCE [LARGE SCALE GENOMIC DNA]</scope>
    <source>
        <strain evidence="6 7">Awg 2</strain>
    </source>
</reference>
<dbReference type="Pfam" id="PF00126">
    <property type="entry name" value="HTH_1"/>
    <property type="match status" value="1"/>
</dbReference>
<dbReference type="RefSeq" id="WP_271471835.1">
    <property type="nucleotide sequence ID" value="NZ_JANEWF010000030.1"/>
</dbReference>
<dbReference type="CDD" id="cd08432">
    <property type="entry name" value="PBP2_GcdR_TrpI_HvrB_AmpR_like"/>
    <property type="match status" value="1"/>
</dbReference>
<evidence type="ECO:0000256" key="3">
    <source>
        <dbReference type="ARBA" id="ARBA00023125"/>
    </source>
</evidence>
<dbReference type="InterPro" id="IPR005119">
    <property type="entry name" value="LysR_subst-bd"/>
</dbReference>
<dbReference type="Pfam" id="PF03466">
    <property type="entry name" value="LysR_substrate"/>
    <property type="match status" value="1"/>
</dbReference>
<organism evidence="6 7">
    <name type="scientific">Metapseudomonas resinovorans</name>
    <name type="common">Pseudomonas resinovorans</name>
    <dbReference type="NCBI Taxonomy" id="53412"/>
    <lineage>
        <taxon>Bacteria</taxon>
        <taxon>Pseudomonadati</taxon>
        <taxon>Pseudomonadota</taxon>
        <taxon>Gammaproteobacteria</taxon>
        <taxon>Pseudomonadales</taxon>
        <taxon>Pseudomonadaceae</taxon>
        <taxon>Metapseudomonas</taxon>
    </lineage>
</organism>
<evidence type="ECO:0000313" key="7">
    <source>
        <dbReference type="Proteomes" id="UP001211689"/>
    </source>
</evidence>
<dbReference type="PRINTS" id="PR00039">
    <property type="entry name" value="HTHLYSR"/>
</dbReference>
<evidence type="ECO:0000256" key="1">
    <source>
        <dbReference type="ARBA" id="ARBA00009437"/>
    </source>
</evidence>
<dbReference type="Gene3D" id="1.10.10.10">
    <property type="entry name" value="Winged helix-like DNA-binding domain superfamily/Winged helix DNA-binding domain"/>
    <property type="match status" value="1"/>
</dbReference>
<dbReference type="Proteomes" id="UP001211689">
    <property type="component" value="Unassembled WGS sequence"/>
</dbReference>
<keyword evidence="2" id="KW-0805">Transcription regulation</keyword>
<evidence type="ECO:0000259" key="5">
    <source>
        <dbReference type="PROSITE" id="PS50931"/>
    </source>
</evidence>
<keyword evidence="4" id="KW-0804">Transcription</keyword>
<dbReference type="Gene3D" id="3.40.190.10">
    <property type="entry name" value="Periplasmic binding protein-like II"/>
    <property type="match status" value="2"/>
</dbReference>
<dbReference type="PANTHER" id="PTHR30537">
    <property type="entry name" value="HTH-TYPE TRANSCRIPTIONAL REGULATOR"/>
    <property type="match status" value="1"/>
</dbReference>
<dbReference type="EMBL" id="JANEWF010000030">
    <property type="protein sequence ID" value="MDA8485567.1"/>
    <property type="molecule type" value="Genomic_DNA"/>
</dbReference>
<evidence type="ECO:0000256" key="2">
    <source>
        <dbReference type="ARBA" id="ARBA00023015"/>
    </source>
</evidence>
<dbReference type="SUPFAM" id="SSF53850">
    <property type="entry name" value="Periplasmic binding protein-like II"/>
    <property type="match status" value="1"/>
</dbReference>
<dbReference type="InterPro" id="IPR036390">
    <property type="entry name" value="WH_DNA-bd_sf"/>
</dbReference>
<evidence type="ECO:0000256" key="4">
    <source>
        <dbReference type="ARBA" id="ARBA00023163"/>
    </source>
</evidence>
<dbReference type="PANTHER" id="PTHR30537:SF74">
    <property type="entry name" value="HTH-TYPE TRANSCRIPTIONAL REGULATOR TRPI"/>
    <property type="match status" value="1"/>
</dbReference>
<keyword evidence="3" id="KW-0238">DNA-binding</keyword>
<feature type="domain" description="HTH lysR-type" evidence="5">
    <location>
        <begin position="6"/>
        <end position="63"/>
    </location>
</feature>
<name>A0ABT4YAC1_METRE</name>
<dbReference type="SUPFAM" id="SSF46785">
    <property type="entry name" value="Winged helix' DNA-binding domain"/>
    <property type="match status" value="1"/>
</dbReference>
<dbReference type="InterPro" id="IPR000847">
    <property type="entry name" value="LysR_HTH_N"/>
</dbReference>
<proteinExistence type="inferred from homology"/>
<dbReference type="PROSITE" id="PS50931">
    <property type="entry name" value="HTH_LYSR"/>
    <property type="match status" value="1"/>
</dbReference>
<accession>A0ABT4YAC1</accession>
<keyword evidence="7" id="KW-1185">Reference proteome</keyword>
<dbReference type="InterPro" id="IPR036388">
    <property type="entry name" value="WH-like_DNA-bd_sf"/>
</dbReference>
<dbReference type="InterPro" id="IPR058163">
    <property type="entry name" value="LysR-type_TF_proteobact-type"/>
</dbReference>
<sequence>MRRQLPSMISLTCFAAFARHMSVTRAAEELSLTQGAVSRQIKNLEDLLGRPLVEKVRQRLLLTEYGRRYVEEISPLLDQLEAATQRISTTNAGRLRIGAEPSLTTRWLLPKLKAYGQLHPEIELQVMNDLHRLYGLLEGFDLAILFGDGHWPGFQARRLMGGEMVAVCTAELLQRHGPLVQPRDILRYPLLHHSALAEQGKSSTQIWLQSAGLSPREIDALPGQRLEHFQFVLDAALHGLGITVLPRYFVAPEVEAGRLVIASQEPLECGDYYLVVPEGCRDAKVRAFADWLLH</sequence>
<gene>
    <name evidence="6" type="ORF">NNO07_21065</name>
</gene>
<comment type="caution">
    <text evidence="6">The sequence shown here is derived from an EMBL/GenBank/DDBJ whole genome shotgun (WGS) entry which is preliminary data.</text>
</comment>
<evidence type="ECO:0000313" key="6">
    <source>
        <dbReference type="EMBL" id="MDA8485567.1"/>
    </source>
</evidence>
<protein>
    <submittedName>
        <fullName evidence="6">LysR substrate-binding domain-containing protein</fullName>
    </submittedName>
</protein>
<comment type="similarity">
    <text evidence="1">Belongs to the LysR transcriptional regulatory family.</text>
</comment>